<gene>
    <name evidence="1" type="ORF">KSX_68520</name>
</gene>
<keyword evidence="2" id="KW-1185">Reference proteome</keyword>
<evidence type="ECO:0000313" key="2">
    <source>
        <dbReference type="Proteomes" id="UP000612362"/>
    </source>
</evidence>
<dbReference type="Proteomes" id="UP000612362">
    <property type="component" value="Unassembled WGS sequence"/>
</dbReference>
<protein>
    <submittedName>
        <fullName evidence="1">Uncharacterized protein</fullName>
    </submittedName>
</protein>
<dbReference type="EMBL" id="BNJF01000004">
    <property type="protein sequence ID" value="GHO48689.1"/>
    <property type="molecule type" value="Genomic_DNA"/>
</dbReference>
<accession>A0A8J3I3L6</accession>
<name>A0A8J3I3L6_9CHLR</name>
<proteinExistence type="predicted"/>
<dbReference type="AlphaFoldDB" id="A0A8J3I3L6"/>
<organism evidence="1 2">
    <name type="scientific">Ktedonospora formicarum</name>
    <dbReference type="NCBI Taxonomy" id="2778364"/>
    <lineage>
        <taxon>Bacteria</taxon>
        <taxon>Bacillati</taxon>
        <taxon>Chloroflexota</taxon>
        <taxon>Ktedonobacteria</taxon>
        <taxon>Ktedonobacterales</taxon>
        <taxon>Ktedonobacteraceae</taxon>
        <taxon>Ktedonospora</taxon>
    </lineage>
</organism>
<comment type="caution">
    <text evidence="1">The sequence shown here is derived from an EMBL/GenBank/DDBJ whole genome shotgun (WGS) entry which is preliminary data.</text>
</comment>
<sequence>MACLAVSRRVYQLLPGEEHMIYIQRRYMLVHPIPCGSLLMLIAICSKTELKSFFCNQAYYLIRVGFQFFQYLVGETRVPADTSEHWFLLGIRRETWLL</sequence>
<reference evidence="1" key="1">
    <citation type="submission" date="2020-10" db="EMBL/GenBank/DDBJ databases">
        <title>Taxonomic study of unclassified bacteria belonging to the class Ktedonobacteria.</title>
        <authorList>
            <person name="Yabe S."/>
            <person name="Wang C.M."/>
            <person name="Zheng Y."/>
            <person name="Sakai Y."/>
            <person name="Cavaletti L."/>
            <person name="Monciardini P."/>
            <person name="Donadio S."/>
        </authorList>
    </citation>
    <scope>NUCLEOTIDE SEQUENCE</scope>
    <source>
        <strain evidence="1">SOSP1-1</strain>
    </source>
</reference>
<evidence type="ECO:0000313" key="1">
    <source>
        <dbReference type="EMBL" id="GHO48689.1"/>
    </source>
</evidence>